<organism evidence="1">
    <name type="scientific">Staphylococcus simulans</name>
    <dbReference type="NCBI Taxonomy" id="1286"/>
    <lineage>
        <taxon>Bacteria</taxon>
        <taxon>Bacillati</taxon>
        <taxon>Bacillota</taxon>
        <taxon>Bacilli</taxon>
        <taxon>Bacillales</taxon>
        <taxon>Staphylococcaceae</taxon>
        <taxon>Staphylococcus</taxon>
    </lineage>
</organism>
<sequence length="64" mass="7512">MRDLSNTIKQRFKSDTRGRSLTQLEKELQSRGVKGFVIDASPTRITAIVAREEYLNNRRKWDET</sequence>
<accession>A0A6N2YL89</accession>
<proteinExistence type="predicted"/>
<dbReference type="RefSeq" id="WP_156666404.1">
    <property type="nucleotide sequence ID" value="NZ_CACRUO010000008.1"/>
</dbReference>
<dbReference type="EMBL" id="CACRUO010000008">
    <property type="protein sequence ID" value="VYT67003.1"/>
    <property type="molecule type" value="Genomic_DNA"/>
</dbReference>
<protein>
    <submittedName>
        <fullName evidence="1">Uncharacterized protein</fullName>
    </submittedName>
</protein>
<evidence type="ECO:0000313" key="1">
    <source>
        <dbReference type="EMBL" id="VYT67003.1"/>
    </source>
</evidence>
<dbReference type="AlphaFoldDB" id="A0A6N2YL89"/>
<gene>
    <name evidence="1" type="ORF">SSLFYP27_00395</name>
</gene>
<name>A0A6N2YL89_STASI</name>
<reference evidence="1" key="1">
    <citation type="submission" date="2019-11" db="EMBL/GenBank/DDBJ databases">
        <authorList>
            <person name="Feng L."/>
        </authorList>
    </citation>
    <scope>NUCLEOTIDE SEQUENCE</scope>
    <source>
        <strain evidence="1">SsimulansLFYP27</strain>
    </source>
</reference>